<dbReference type="Proteomes" id="UP000192596">
    <property type="component" value="Unassembled WGS sequence"/>
</dbReference>
<comment type="caution">
    <text evidence="2">The sequence shown here is derived from an EMBL/GenBank/DDBJ whole genome shotgun (WGS) entry which is preliminary data.</text>
</comment>
<organism evidence="2 3">
    <name type="scientific">Cryoendolithus antarcticus</name>
    <dbReference type="NCBI Taxonomy" id="1507870"/>
    <lineage>
        <taxon>Eukaryota</taxon>
        <taxon>Fungi</taxon>
        <taxon>Dikarya</taxon>
        <taxon>Ascomycota</taxon>
        <taxon>Pezizomycotina</taxon>
        <taxon>Dothideomycetes</taxon>
        <taxon>Dothideomycetidae</taxon>
        <taxon>Cladosporiales</taxon>
        <taxon>Cladosporiaceae</taxon>
        <taxon>Cryoendolithus</taxon>
    </lineage>
</organism>
<reference evidence="3" key="1">
    <citation type="submission" date="2017-03" db="EMBL/GenBank/DDBJ databases">
        <title>Genomes of endolithic fungi from Antarctica.</title>
        <authorList>
            <person name="Coleine C."/>
            <person name="Masonjones S."/>
            <person name="Stajich J.E."/>
        </authorList>
    </citation>
    <scope>NUCLEOTIDE SEQUENCE [LARGE SCALE GENOMIC DNA]</scope>
    <source>
        <strain evidence="3">CCFEE 5527</strain>
    </source>
</reference>
<feature type="region of interest" description="Disordered" evidence="1">
    <location>
        <begin position="68"/>
        <end position="102"/>
    </location>
</feature>
<dbReference type="InParanoid" id="A0A1V8T051"/>
<name>A0A1V8T051_9PEZI</name>
<accession>A0A1V8T051</accession>
<evidence type="ECO:0000313" key="2">
    <source>
        <dbReference type="EMBL" id="OQO04786.1"/>
    </source>
</evidence>
<protein>
    <submittedName>
        <fullName evidence="2">Uncharacterized protein</fullName>
    </submittedName>
</protein>
<proteinExistence type="predicted"/>
<evidence type="ECO:0000313" key="3">
    <source>
        <dbReference type="Proteomes" id="UP000192596"/>
    </source>
</evidence>
<gene>
    <name evidence="2" type="ORF">B0A48_09710</name>
</gene>
<sequence>MPTAVVMLRLETLFSSATIATDGLPTLGAILKATVGQIAFEHVLGWLIPLSLTLLALRFRRQAVPEENQVQLEETPAVPAEVGWEEDAQSESSAWELDPFSL</sequence>
<keyword evidence="3" id="KW-1185">Reference proteome</keyword>
<dbReference type="EMBL" id="NAJO01000021">
    <property type="protein sequence ID" value="OQO04786.1"/>
    <property type="molecule type" value="Genomic_DNA"/>
</dbReference>
<evidence type="ECO:0000256" key="1">
    <source>
        <dbReference type="SAM" id="MobiDB-lite"/>
    </source>
</evidence>
<dbReference type="AlphaFoldDB" id="A0A1V8T051"/>